<feature type="compositionally biased region" description="Acidic residues" evidence="1">
    <location>
        <begin position="215"/>
        <end position="234"/>
    </location>
</feature>
<protein>
    <submittedName>
        <fullName evidence="2">Uncharacterized protein</fullName>
    </submittedName>
</protein>
<dbReference type="AlphaFoldDB" id="X6L9R3"/>
<evidence type="ECO:0000256" key="1">
    <source>
        <dbReference type="SAM" id="MobiDB-lite"/>
    </source>
</evidence>
<feature type="compositionally biased region" description="Polar residues" evidence="1">
    <location>
        <begin position="144"/>
        <end position="167"/>
    </location>
</feature>
<reference evidence="2 3" key="1">
    <citation type="journal article" date="2013" name="Curr. Biol.">
        <title>The Genome of the Foraminiferan Reticulomyxa filosa.</title>
        <authorList>
            <person name="Glockner G."/>
            <person name="Hulsmann N."/>
            <person name="Schleicher M."/>
            <person name="Noegel A.A."/>
            <person name="Eichinger L."/>
            <person name="Gallinger C."/>
            <person name="Pawlowski J."/>
            <person name="Sierra R."/>
            <person name="Euteneuer U."/>
            <person name="Pillet L."/>
            <person name="Moustafa A."/>
            <person name="Platzer M."/>
            <person name="Groth M."/>
            <person name="Szafranski K."/>
            <person name="Schliwa M."/>
        </authorList>
    </citation>
    <scope>NUCLEOTIDE SEQUENCE [LARGE SCALE GENOMIC DNA]</scope>
</reference>
<keyword evidence="3" id="KW-1185">Reference proteome</keyword>
<dbReference type="Proteomes" id="UP000023152">
    <property type="component" value="Unassembled WGS sequence"/>
</dbReference>
<comment type="caution">
    <text evidence="2">The sequence shown here is derived from an EMBL/GenBank/DDBJ whole genome shotgun (WGS) entry which is preliminary data.</text>
</comment>
<evidence type="ECO:0000313" key="3">
    <source>
        <dbReference type="Proteomes" id="UP000023152"/>
    </source>
</evidence>
<feature type="compositionally biased region" description="Basic residues" evidence="1">
    <location>
        <begin position="181"/>
        <end position="190"/>
    </location>
</feature>
<feature type="region of interest" description="Disordered" evidence="1">
    <location>
        <begin position="121"/>
        <end position="234"/>
    </location>
</feature>
<evidence type="ECO:0000313" key="2">
    <source>
        <dbReference type="EMBL" id="ETN98105.1"/>
    </source>
</evidence>
<dbReference type="EMBL" id="ASPP01047637">
    <property type="protein sequence ID" value="ETN98105.1"/>
    <property type="molecule type" value="Genomic_DNA"/>
</dbReference>
<sequence>MTDPVEDDALKKKLEEMQFEKIKYDKLMEQLGRAICKAAQKSVGTIAIDENNRKDIEDQIMLVNTMETAIVNRDDEIVRLKRENDKLAHDIKIRDEHVKLLQDQIGLSNMWKVDSNEKKLQDDGIGSLNMPQSYRIPRQKSRLSKNSPVEPQSLGTPNTPLSKTSDPGDNKPLQPHTAHPNSRHHTKLKPRQSNSGKLLEIEMERKKQLSFNNENFEDDISQSGDVDAEMTDMA</sequence>
<gene>
    <name evidence="2" type="ORF">RFI_39411</name>
</gene>
<proteinExistence type="predicted"/>
<name>X6L9R3_RETFI</name>
<accession>X6L9R3</accession>
<organism evidence="2 3">
    <name type="scientific">Reticulomyxa filosa</name>
    <dbReference type="NCBI Taxonomy" id="46433"/>
    <lineage>
        <taxon>Eukaryota</taxon>
        <taxon>Sar</taxon>
        <taxon>Rhizaria</taxon>
        <taxon>Retaria</taxon>
        <taxon>Foraminifera</taxon>
        <taxon>Monothalamids</taxon>
        <taxon>Reticulomyxidae</taxon>
        <taxon>Reticulomyxa</taxon>
    </lineage>
</organism>